<dbReference type="RefSeq" id="WP_083103337.1">
    <property type="nucleotide sequence ID" value="NZ_CP020569.1"/>
</dbReference>
<organism evidence="3 4">
    <name type="scientific">Streptomyces gilvosporeus</name>
    <dbReference type="NCBI Taxonomy" id="553510"/>
    <lineage>
        <taxon>Bacteria</taxon>
        <taxon>Bacillati</taxon>
        <taxon>Actinomycetota</taxon>
        <taxon>Actinomycetes</taxon>
        <taxon>Kitasatosporales</taxon>
        <taxon>Streptomycetaceae</taxon>
        <taxon>Streptomyces</taxon>
    </lineage>
</organism>
<dbReference type="OrthoDB" id="1441538at2"/>
<keyword evidence="4" id="KW-1185">Reference proteome</keyword>
<evidence type="ECO:0000313" key="4">
    <source>
        <dbReference type="Proteomes" id="UP000192726"/>
    </source>
</evidence>
<dbReference type="InterPro" id="IPR007803">
    <property type="entry name" value="Asp/Arg/Pro-Hydrxlase"/>
</dbReference>
<dbReference type="EMBL" id="CP020569">
    <property type="protein sequence ID" value="ARF53565.1"/>
    <property type="molecule type" value="Genomic_DNA"/>
</dbReference>
<evidence type="ECO:0000256" key="1">
    <source>
        <dbReference type="SAM" id="MobiDB-lite"/>
    </source>
</evidence>
<sequence>MTDETPARETTPARSPAAVRLTPTFDAERLRAELDLLTRDTWRRQQTYSEDGASEEYAADWRVLPLRSPGGDERRTDAGGPGPLPFRDTRWLGRTPYLAAIIASLPTGVRGARLMSLGAGAAVETHRDTPLGFAKGMVRLHVPITTHDNAVLVLDGETYRWQPGTFWYGDFSRPHSLANTGSSDRVHLVIDCAVSLRLFDIFPPDFVNSVDLADVLFERPEVALRRTERATFCCRFAVPAEFRHWSGEALNERSADLADATLAVVDRPDGLVLTEGAEHEGTALVHVGGGEFRLQGWTEERTIHLDRAAKTVRFLIRDGSARQWTERPIEASSPVGSSWPVGSPRPVGSAAG</sequence>
<dbReference type="InterPro" id="IPR027443">
    <property type="entry name" value="IPNS-like_sf"/>
</dbReference>
<feature type="region of interest" description="Disordered" evidence="1">
    <location>
        <begin position="66"/>
        <end position="86"/>
    </location>
</feature>
<dbReference type="Gene3D" id="2.60.120.330">
    <property type="entry name" value="B-lactam Antibiotic, Isopenicillin N Synthase, Chain"/>
    <property type="match status" value="1"/>
</dbReference>
<name>A0A1V0TKU5_9ACTN</name>
<dbReference type="Proteomes" id="UP000192726">
    <property type="component" value="Chromosome"/>
</dbReference>
<evidence type="ECO:0000259" key="2">
    <source>
        <dbReference type="Pfam" id="PF05118"/>
    </source>
</evidence>
<dbReference type="Pfam" id="PF05118">
    <property type="entry name" value="Asp_Arg_Hydrox"/>
    <property type="match status" value="1"/>
</dbReference>
<dbReference type="STRING" id="553510.B1H19_04675"/>
<dbReference type="SUPFAM" id="SSF51197">
    <property type="entry name" value="Clavaminate synthase-like"/>
    <property type="match status" value="1"/>
</dbReference>
<accession>A0A1V0TKU5</accession>
<feature type="compositionally biased region" description="Low complexity" evidence="1">
    <location>
        <begin position="332"/>
        <end position="352"/>
    </location>
</feature>
<proteinExistence type="predicted"/>
<feature type="domain" description="Aspartyl/asparaginy/proline hydroxylase" evidence="2">
    <location>
        <begin position="27"/>
        <end position="192"/>
    </location>
</feature>
<gene>
    <name evidence="3" type="ORF">B1H19_04675</name>
</gene>
<evidence type="ECO:0000313" key="3">
    <source>
        <dbReference type="EMBL" id="ARF53565.1"/>
    </source>
</evidence>
<dbReference type="KEGG" id="sgv:B1H19_04675"/>
<reference evidence="3 4" key="1">
    <citation type="submission" date="2017-04" db="EMBL/GenBank/DDBJ databases">
        <title>Complete Genome Sequence of Streptomyces gilvosporeus F607, a Capable Producer of Natamycin.</title>
        <authorList>
            <person name="Zong G."/>
            <person name="Zhong C."/>
            <person name="Fu J."/>
            <person name="Qin R."/>
            <person name="Cao G."/>
        </authorList>
    </citation>
    <scope>NUCLEOTIDE SEQUENCE [LARGE SCALE GENOMIC DNA]</scope>
    <source>
        <strain evidence="3 4">F607</strain>
    </source>
</reference>
<feature type="region of interest" description="Disordered" evidence="1">
    <location>
        <begin position="326"/>
        <end position="352"/>
    </location>
</feature>
<dbReference type="AlphaFoldDB" id="A0A1V0TKU5"/>
<protein>
    <recommendedName>
        <fullName evidence="2">Aspartyl/asparaginy/proline hydroxylase domain-containing protein</fullName>
    </recommendedName>
</protein>